<protein>
    <submittedName>
        <fullName evidence="1">Uncharacterized protein</fullName>
    </submittedName>
</protein>
<proteinExistence type="predicted"/>
<evidence type="ECO:0000313" key="2">
    <source>
        <dbReference type="Proteomes" id="UP001454036"/>
    </source>
</evidence>
<organism evidence="1 2">
    <name type="scientific">Lithospermum erythrorhizon</name>
    <name type="common">Purple gromwell</name>
    <name type="synonym">Lithospermum officinale var. erythrorhizon</name>
    <dbReference type="NCBI Taxonomy" id="34254"/>
    <lineage>
        <taxon>Eukaryota</taxon>
        <taxon>Viridiplantae</taxon>
        <taxon>Streptophyta</taxon>
        <taxon>Embryophyta</taxon>
        <taxon>Tracheophyta</taxon>
        <taxon>Spermatophyta</taxon>
        <taxon>Magnoliopsida</taxon>
        <taxon>eudicotyledons</taxon>
        <taxon>Gunneridae</taxon>
        <taxon>Pentapetalae</taxon>
        <taxon>asterids</taxon>
        <taxon>lamiids</taxon>
        <taxon>Boraginales</taxon>
        <taxon>Boraginaceae</taxon>
        <taxon>Boraginoideae</taxon>
        <taxon>Lithospermeae</taxon>
        <taxon>Lithospermum</taxon>
    </lineage>
</organism>
<name>A0AAV3RJB9_LITER</name>
<keyword evidence="2" id="KW-1185">Reference proteome</keyword>
<reference evidence="1 2" key="1">
    <citation type="submission" date="2024-01" db="EMBL/GenBank/DDBJ databases">
        <title>The complete chloroplast genome sequence of Lithospermum erythrorhizon: insights into the phylogenetic relationship among Boraginaceae species and the maternal lineages of purple gromwells.</title>
        <authorList>
            <person name="Okada T."/>
            <person name="Watanabe K."/>
        </authorList>
    </citation>
    <scope>NUCLEOTIDE SEQUENCE [LARGE SCALE GENOMIC DNA]</scope>
</reference>
<gene>
    <name evidence="1" type="ORF">LIER_28418</name>
</gene>
<comment type="caution">
    <text evidence="1">The sequence shown here is derived from an EMBL/GenBank/DDBJ whole genome shotgun (WGS) entry which is preliminary data.</text>
</comment>
<accession>A0AAV3RJB9</accession>
<dbReference type="AlphaFoldDB" id="A0AAV3RJB9"/>
<dbReference type="Proteomes" id="UP001454036">
    <property type="component" value="Unassembled WGS sequence"/>
</dbReference>
<evidence type="ECO:0000313" key="1">
    <source>
        <dbReference type="EMBL" id="GAA0175190.1"/>
    </source>
</evidence>
<sequence>MLPQEHRTAHYSRVDEQGVSLIFLCWTDDGGGLGQCCGVGSRPGAWSALVSGPGWSVAIVAGPMVGVVISGPGTGLRLVGRGHIAVGLRVMLG</sequence>
<dbReference type="EMBL" id="BAABME010009451">
    <property type="protein sequence ID" value="GAA0175190.1"/>
    <property type="molecule type" value="Genomic_DNA"/>
</dbReference>